<dbReference type="InterPro" id="IPR037877">
    <property type="entry name" value="PHD3_KMT2C"/>
</dbReference>
<comment type="caution">
    <text evidence="12">The sequence shown here is derived from an EMBL/GenBank/DDBJ whole genome shotgun (WGS) entry which is preliminary data.</text>
</comment>
<dbReference type="Gene3D" id="3.30.40.10">
    <property type="entry name" value="Zinc/RING finger domain, C3HC4 (zinc finger)"/>
    <property type="match status" value="2"/>
</dbReference>
<evidence type="ECO:0000256" key="3">
    <source>
        <dbReference type="ARBA" id="ARBA00022737"/>
    </source>
</evidence>
<protein>
    <submittedName>
        <fullName evidence="12">Histone-lysine N-methyltransferase 2C</fullName>
    </submittedName>
</protein>
<keyword evidence="12" id="KW-0489">Methyltransferase</keyword>
<dbReference type="EMBL" id="SRLO01000824">
    <property type="protein sequence ID" value="TNN45801.1"/>
    <property type="molecule type" value="Genomic_DNA"/>
</dbReference>
<feature type="compositionally biased region" description="Low complexity" evidence="10">
    <location>
        <begin position="40"/>
        <end position="49"/>
    </location>
</feature>
<proteinExistence type="predicted"/>
<evidence type="ECO:0000256" key="5">
    <source>
        <dbReference type="ARBA" id="ARBA00022833"/>
    </source>
</evidence>
<evidence type="ECO:0000256" key="1">
    <source>
        <dbReference type="ARBA" id="ARBA00004123"/>
    </source>
</evidence>
<dbReference type="CDD" id="cd15511">
    <property type="entry name" value="PHD3_KMT2C"/>
    <property type="match status" value="1"/>
</dbReference>
<dbReference type="InterPro" id="IPR013083">
    <property type="entry name" value="Znf_RING/FYVE/PHD"/>
</dbReference>
<organism evidence="12 13">
    <name type="scientific">Liparis tanakae</name>
    <name type="common">Tanaka's snailfish</name>
    <dbReference type="NCBI Taxonomy" id="230148"/>
    <lineage>
        <taxon>Eukaryota</taxon>
        <taxon>Metazoa</taxon>
        <taxon>Chordata</taxon>
        <taxon>Craniata</taxon>
        <taxon>Vertebrata</taxon>
        <taxon>Euteleostomi</taxon>
        <taxon>Actinopterygii</taxon>
        <taxon>Neopterygii</taxon>
        <taxon>Teleostei</taxon>
        <taxon>Neoteleostei</taxon>
        <taxon>Acanthomorphata</taxon>
        <taxon>Eupercaria</taxon>
        <taxon>Perciformes</taxon>
        <taxon>Cottioidei</taxon>
        <taxon>Cottales</taxon>
        <taxon>Liparidae</taxon>
        <taxon>Liparis</taxon>
    </lineage>
</organism>
<feature type="compositionally biased region" description="Low complexity" evidence="10">
    <location>
        <begin position="57"/>
        <end position="72"/>
    </location>
</feature>
<evidence type="ECO:0000313" key="12">
    <source>
        <dbReference type="EMBL" id="TNN45801.1"/>
    </source>
</evidence>
<keyword evidence="6" id="KW-0805">Transcription regulation</keyword>
<dbReference type="PANTHER" id="PTHR45888:SF1">
    <property type="entry name" value="HISTONE-LYSINE N-METHYLTRANSFERASE 2C"/>
    <property type="match status" value="1"/>
</dbReference>
<dbReference type="PROSITE" id="PS50016">
    <property type="entry name" value="ZF_PHD_2"/>
    <property type="match status" value="3"/>
</dbReference>
<dbReference type="GO" id="GO:0042800">
    <property type="term" value="F:histone H3K4 methyltransferase activity"/>
    <property type="evidence" value="ECO:0007669"/>
    <property type="project" value="InterPro"/>
</dbReference>
<keyword evidence="7" id="KW-0804">Transcription</keyword>
<keyword evidence="8" id="KW-0539">Nucleus</keyword>
<feature type="compositionally biased region" description="Basic and acidic residues" evidence="10">
    <location>
        <begin position="539"/>
        <end position="562"/>
    </location>
</feature>
<gene>
    <name evidence="12" type="primary">KMT2C_2</name>
    <name evidence="12" type="ORF">EYF80_044011</name>
</gene>
<dbReference type="SMART" id="SM00249">
    <property type="entry name" value="PHD"/>
    <property type="match status" value="3"/>
</dbReference>
<evidence type="ECO:0000256" key="8">
    <source>
        <dbReference type="ARBA" id="ARBA00023242"/>
    </source>
</evidence>
<dbReference type="Pfam" id="PF00628">
    <property type="entry name" value="PHD"/>
    <property type="match status" value="2"/>
</dbReference>
<dbReference type="GO" id="GO:0003713">
    <property type="term" value="F:transcription coactivator activity"/>
    <property type="evidence" value="ECO:0007669"/>
    <property type="project" value="TreeGrafter"/>
</dbReference>
<feature type="region of interest" description="Disordered" evidence="10">
    <location>
        <begin position="539"/>
        <end position="595"/>
    </location>
</feature>
<feature type="region of interest" description="Disordered" evidence="10">
    <location>
        <begin position="514"/>
        <end position="533"/>
    </location>
</feature>
<keyword evidence="13" id="KW-1185">Reference proteome</keyword>
<feature type="compositionally biased region" description="Basic and acidic residues" evidence="10">
    <location>
        <begin position="519"/>
        <end position="533"/>
    </location>
</feature>
<dbReference type="PROSITE" id="PS01359">
    <property type="entry name" value="ZF_PHD_1"/>
    <property type="match status" value="1"/>
</dbReference>
<keyword evidence="5" id="KW-0862">Zinc</keyword>
<keyword evidence="2" id="KW-0479">Metal-binding</keyword>
<feature type="region of interest" description="Disordered" evidence="10">
    <location>
        <begin position="233"/>
        <end position="302"/>
    </location>
</feature>
<dbReference type="AlphaFoldDB" id="A0A4Z2FXT9"/>
<dbReference type="CDD" id="cd15513">
    <property type="entry name" value="PHD5_KMT2C_like"/>
    <property type="match status" value="1"/>
</dbReference>
<keyword evidence="3" id="KW-0677">Repeat</keyword>
<evidence type="ECO:0000256" key="2">
    <source>
        <dbReference type="ARBA" id="ARBA00022723"/>
    </source>
</evidence>
<dbReference type="SUPFAM" id="SSF57903">
    <property type="entry name" value="FYVE/PHD zinc finger"/>
    <property type="match status" value="3"/>
</dbReference>
<keyword evidence="4 9" id="KW-0863">Zinc-finger</keyword>
<feature type="region of interest" description="Disordered" evidence="10">
    <location>
        <begin position="1"/>
        <end position="72"/>
    </location>
</feature>
<evidence type="ECO:0000256" key="10">
    <source>
        <dbReference type="SAM" id="MobiDB-lite"/>
    </source>
</evidence>
<dbReference type="GO" id="GO:0045944">
    <property type="term" value="P:positive regulation of transcription by RNA polymerase II"/>
    <property type="evidence" value="ECO:0007669"/>
    <property type="project" value="TreeGrafter"/>
</dbReference>
<keyword evidence="12" id="KW-0808">Transferase</keyword>
<feature type="domain" description="PHD-type" evidence="11">
    <location>
        <begin position="93"/>
        <end position="163"/>
    </location>
</feature>
<dbReference type="Proteomes" id="UP000314294">
    <property type="component" value="Unassembled WGS sequence"/>
</dbReference>
<dbReference type="OrthoDB" id="308383at2759"/>
<dbReference type="InterPro" id="IPR001965">
    <property type="entry name" value="Znf_PHD"/>
</dbReference>
<reference evidence="12 13" key="1">
    <citation type="submission" date="2019-03" db="EMBL/GenBank/DDBJ databases">
        <title>First draft genome of Liparis tanakae, snailfish: a comprehensive survey of snailfish specific genes.</title>
        <authorList>
            <person name="Kim W."/>
            <person name="Song I."/>
            <person name="Jeong J.-H."/>
            <person name="Kim D."/>
            <person name="Kim S."/>
            <person name="Ryu S."/>
            <person name="Song J.Y."/>
            <person name="Lee S.K."/>
        </authorList>
    </citation>
    <scope>NUCLEOTIDE SEQUENCE [LARGE SCALE GENOMIC DNA]</scope>
    <source>
        <tissue evidence="12">Muscle</tissue>
    </source>
</reference>
<dbReference type="PANTHER" id="PTHR45888">
    <property type="entry name" value="HL01030P-RELATED"/>
    <property type="match status" value="1"/>
</dbReference>
<dbReference type="GO" id="GO:0044666">
    <property type="term" value="C:MLL3/4 complex"/>
    <property type="evidence" value="ECO:0007669"/>
    <property type="project" value="InterPro"/>
</dbReference>
<evidence type="ECO:0000256" key="9">
    <source>
        <dbReference type="PROSITE-ProRule" id="PRU00146"/>
    </source>
</evidence>
<evidence type="ECO:0000256" key="6">
    <source>
        <dbReference type="ARBA" id="ARBA00023015"/>
    </source>
</evidence>
<dbReference type="GO" id="GO:0032259">
    <property type="term" value="P:methylation"/>
    <property type="evidence" value="ECO:0007669"/>
    <property type="project" value="UniProtKB-KW"/>
</dbReference>
<feature type="domain" description="PHD-type" evidence="11">
    <location>
        <begin position="355"/>
        <end position="405"/>
    </location>
</feature>
<dbReference type="GO" id="GO:0008270">
    <property type="term" value="F:zinc ion binding"/>
    <property type="evidence" value="ECO:0007669"/>
    <property type="project" value="UniProtKB-KW"/>
</dbReference>
<dbReference type="InterPro" id="IPR019786">
    <property type="entry name" value="Zinc_finger_PHD-type_CS"/>
</dbReference>
<sequence>MPIWGRTRGRVVVDEEDSMDGTEITESTSPQDTETPIQPVEAVEVVAAELPEEDKPSSPLAQSPPAESSAEPSSCRVCIQCGTRTSGQWHHTSLLCENCVQNQDPALCCSMCACILDPEHHKDLLFCQTCKRWLHLECERQNSGQAEIHPSGEDYVCSNCKSPAAEQALPAEDMDTGPELSPQPASMHIDSETGLQLAQKHTDLEAGTRGPPEMHNDPKLELLAVPLHSDPEPVQAAVQEEKPATSAQKLDGRLRWQEGTDRRRKAGRGSGFPGRRRPRGAGLSGRPGRGRARGKNGASLGMNHGITTIETQYPVKDEEENAMHNTVVIFSSNDSFTLKQITKVVLSKGWRCLECTVCEACGQATDPGRLLLCDDCDISYHTYCLDPPLQNVPKDSWKCKCLCTCPICLADYSEGTVIVQCRQCDRWFHASCQGLHSDEDVEKAADSNFDCTMCRSFKTTKDLSRTYTQDGVCLTESGLCQLQSLSATASRRRKPKPKLKLKIINQNSVAVLQAPVDPLSEHSRDEDAEDNREAELLDCEAKSDSSLEREPAEEDSKGADGGKKRKRKPYRPGWTEALPDTPVDETPPGPEVPEKIKKRYRKKKTKLEEAFPAYLQARPLG</sequence>
<accession>A0A4Z2FXT9</accession>
<evidence type="ECO:0000256" key="4">
    <source>
        <dbReference type="ARBA" id="ARBA00022771"/>
    </source>
</evidence>
<name>A0A4Z2FXT9_9TELE</name>
<dbReference type="InterPro" id="IPR011011">
    <property type="entry name" value="Znf_FYVE_PHD"/>
</dbReference>
<feature type="compositionally biased region" description="Basic and acidic residues" evidence="10">
    <location>
        <begin position="250"/>
        <end position="261"/>
    </location>
</feature>
<evidence type="ECO:0000313" key="13">
    <source>
        <dbReference type="Proteomes" id="UP000314294"/>
    </source>
</evidence>
<feature type="domain" description="PHD-type" evidence="11">
    <location>
        <begin position="402"/>
        <end position="457"/>
    </location>
</feature>
<evidence type="ECO:0000259" key="11">
    <source>
        <dbReference type="PROSITE" id="PS50016"/>
    </source>
</evidence>
<dbReference type="InterPro" id="IPR019787">
    <property type="entry name" value="Znf_PHD-finger"/>
</dbReference>
<evidence type="ECO:0000256" key="7">
    <source>
        <dbReference type="ARBA" id="ARBA00023163"/>
    </source>
</evidence>
<comment type="subcellular location">
    <subcellularLocation>
        <location evidence="1">Nucleus</location>
    </subcellularLocation>
</comment>
<feature type="compositionally biased region" description="Polar residues" evidence="10">
    <location>
        <begin position="24"/>
        <end position="36"/>
    </location>
</feature>